<feature type="region of interest" description="Disordered" evidence="1">
    <location>
        <begin position="102"/>
        <end position="127"/>
    </location>
</feature>
<dbReference type="AlphaFoldDB" id="A0A6N9UTC8"/>
<dbReference type="EMBL" id="JAAGMB010000543">
    <property type="protein sequence ID" value="NEB19659.1"/>
    <property type="molecule type" value="Genomic_DNA"/>
</dbReference>
<sequence length="127" mass="13937">MSHPAPYPVELADEITVHLGRLTDHLSQLPPPQAAQVIARVLNADDGVLGRFTQLMITSSYFAKDQAERGILPPEVWLALGRAANELHDIGLDLDEHRDTLRSIGTQPTATPAKPPTPAPLVVRRRR</sequence>
<dbReference type="RefSeq" id="WP_164141930.1">
    <property type="nucleotide sequence ID" value="NZ_JAAGMB010000543.1"/>
</dbReference>
<dbReference type="Proteomes" id="UP000469545">
    <property type="component" value="Unassembled WGS sequence"/>
</dbReference>
<name>A0A6N9UTC8_9ACTN</name>
<protein>
    <submittedName>
        <fullName evidence="2">Uncharacterized protein</fullName>
    </submittedName>
</protein>
<proteinExistence type="predicted"/>
<keyword evidence="3" id="KW-1185">Reference proteome</keyword>
<gene>
    <name evidence="2" type="ORF">G3I46_24720</name>
</gene>
<comment type="caution">
    <text evidence="2">The sequence shown here is derived from an EMBL/GenBank/DDBJ whole genome shotgun (WGS) entry which is preliminary data.</text>
</comment>
<organism evidence="2 3">
    <name type="scientific">Streptomyces coelicoflavus</name>
    <dbReference type="NCBI Taxonomy" id="285562"/>
    <lineage>
        <taxon>Bacteria</taxon>
        <taxon>Bacillati</taxon>
        <taxon>Actinomycetota</taxon>
        <taxon>Actinomycetes</taxon>
        <taxon>Kitasatosporales</taxon>
        <taxon>Streptomycetaceae</taxon>
        <taxon>Streptomyces</taxon>
    </lineage>
</organism>
<reference evidence="2 3" key="1">
    <citation type="submission" date="2020-01" db="EMBL/GenBank/DDBJ databases">
        <title>Insect and environment-associated Actinomycetes.</title>
        <authorList>
            <person name="Currrie C."/>
            <person name="Chevrette M."/>
            <person name="Carlson C."/>
            <person name="Stubbendieck R."/>
            <person name="Wendt-Pienkowski E."/>
        </authorList>
    </citation>
    <scope>NUCLEOTIDE SEQUENCE [LARGE SCALE GENOMIC DNA]</scope>
    <source>
        <strain evidence="2 3">SID14172</strain>
    </source>
</reference>
<evidence type="ECO:0000256" key="1">
    <source>
        <dbReference type="SAM" id="MobiDB-lite"/>
    </source>
</evidence>
<accession>A0A6N9UTC8</accession>
<evidence type="ECO:0000313" key="2">
    <source>
        <dbReference type="EMBL" id="NEB19659.1"/>
    </source>
</evidence>
<evidence type="ECO:0000313" key="3">
    <source>
        <dbReference type="Proteomes" id="UP000469545"/>
    </source>
</evidence>